<dbReference type="Proteomes" id="UP001233999">
    <property type="component" value="Unassembled WGS sequence"/>
</dbReference>
<protein>
    <submittedName>
        <fullName evidence="1">Uncharacterized protein</fullName>
    </submittedName>
</protein>
<organism evidence="1 2">
    <name type="scientific">Diploptera punctata</name>
    <name type="common">Pacific beetle cockroach</name>
    <dbReference type="NCBI Taxonomy" id="6984"/>
    <lineage>
        <taxon>Eukaryota</taxon>
        <taxon>Metazoa</taxon>
        <taxon>Ecdysozoa</taxon>
        <taxon>Arthropoda</taxon>
        <taxon>Hexapoda</taxon>
        <taxon>Insecta</taxon>
        <taxon>Pterygota</taxon>
        <taxon>Neoptera</taxon>
        <taxon>Polyneoptera</taxon>
        <taxon>Dictyoptera</taxon>
        <taxon>Blattodea</taxon>
        <taxon>Blaberoidea</taxon>
        <taxon>Blaberidae</taxon>
        <taxon>Diplopterinae</taxon>
        <taxon>Diploptera</taxon>
    </lineage>
</organism>
<keyword evidence="2" id="KW-1185">Reference proteome</keyword>
<name>A0AAD8A858_DIPPU</name>
<comment type="caution">
    <text evidence="1">The sequence shown here is derived from an EMBL/GenBank/DDBJ whole genome shotgun (WGS) entry which is preliminary data.</text>
</comment>
<evidence type="ECO:0000313" key="2">
    <source>
        <dbReference type="Proteomes" id="UP001233999"/>
    </source>
</evidence>
<reference evidence="1" key="2">
    <citation type="submission" date="2023-05" db="EMBL/GenBank/DDBJ databases">
        <authorList>
            <person name="Fouks B."/>
        </authorList>
    </citation>
    <scope>NUCLEOTIDE SEQUENCE</scope>
    <source>
        <strain evidence="1">Stay&amp;Tobe</strain>
        <tissue evidence="1">Testes</tissue>
    </source>
</reference>
<dbReference type="AlphaFoldDB" id="A0AAD8A858"/>
<proteinExistence type="predicted"/>
<gene>
    <name evidence="1" type="ORF">L9F63_014654</name>
</gene>
<feature type="non-terminal residue" evidence="1">
    <location>
        <position position="1"/>
    </location>
</feature>
<evidence type="ECO:0000313" key="1">
    <source>
        <dbReference type="EMBL" id="KAJ9593940.1"/>
    </source>
</evidence>
<feature type="non-terminal residue" evidence="1">
    <location>
        <position position="70"/>
    </location>
</feature>
<accession>A0AAD8A858</accession>
<dbReference type="EMBL" id="JASPKZ010003086">
    <property type="protein sequence ID" value="KAJ9593940.1"/>
    <property type="molecule type" value="Genomic_DNA"/>
</dbReference>
<sequence length="70" mass="8082">HELRDSHRTRGTIVCQCSISHATQMPHDAGITIEKKIKVMCVFYTEMHAKYDLKLGARLRIINNKKFNAI</sequence>
<reference evidence="1" key="1">
    <citation type="journal article" date="2023" name="IScience">
        <title>Live-bearing cockroach genome reveals convergent evolutionary mechanisms linked to viviparity in insects and beyond.</title>
        <authorList>
            <person name="Fouks B."/>
            <person name="Harrison M.C."/>
            <person name="Mikhailova A.A."/>
            <person name="Marchal E."/>
            <person name="English S."/>
            <person name="Carruthers M."/>
            <person name="Jennings E.C."/>
            <person name="Chiamaka E.L."/>
            <person name="Frigard R.A."/>
            <person name="Pippel M."/>
            <person name="Attardo G.M."/>
            <person name="Benoit J.B."/>
            <person name="Bornberg-Bauer E."/>
            <person name="Tobe S.S."/>
        </authorList>
    </citation>
    <scope>NUCLEOTIDE SEQUENCE</scope>
    <source>
        <strain evidence="1">Stay&amp;Tobe</strain>
    </source>
</reference>